<dbReference type="Pfam" id="PF20806">
    <property type="entry name" value="Integrin_A_Ig_3"/>
    <property type="match status" value="1"/>
</dbReference>
<dbReference type="Gene3D" id="1.20.5.930">
    <property type="entry name" value="Bicelle-embedded integrin alpha(iib) transmembrane segment"/>
    <property type="match status" value="1"/>
</dbReference>
<dbReference type="AlphaFoldDB" id="A0AA47NRW4"/>
<keyword evidence="12" id="KW-0325">Glycoprotein</keyword>
<keyword evidence="18" id="KW-1185">Reference proteome</keyword>
<dbReference type="FunFam" id="2.60.40.1510:FF:000001">
    <property type="entry name" value="Integrin alpha V"/>
    <property type="match status" value="1"/>
</dbReference>
<dbReference type="InterPro" id="IPR000413">
    <property type="entry name" value="Integrin_alpha"/>
</dbReference>
<feature type="domain" description="Integrin alpha first immunoglubulin-like" evidence="14">
    <location>
        <begin position="3"/>
        <end position="147"/>
    </location>
</feature>
<reference evidence="17" key="1">
    <citation type="journal article" date="2023" name="Front. Mar. Sci.">
        <title>A new Merluccius polli reference genome to investigate the effects of global change in West African waters.</title>
        <authorList>
            <person name="Mateo J.L."/>
            <person name="Blanco-Fernandez C."/>
            <person name="Garcia-Vazquez E."/>
            <person name="Machado-Schiaffino G."/>
        </authorList>
    </citation>
    <scope>NUCLEOTIDE SEQUENCE</scope>
    <source>
        <strain evidence="17">C29</strain>
        <tissue evidence="17">Fin</tissue>
    </source>
</reference>
<dbReference type="Pfam" id="PF20805">
    <property type="entry name" value="Integrin_A_Ig_2"/>
    <property type="match status" value="1"/>
</dbReference>
<comment type="subcellular location">
    <subcellularLocation>
        <location evidence="1">Membrane</location>
        <topology evidence="1">Single-pass type I membrane protein</topology>
    </subcellularLocation>
</comment>
<dbReference type="FunFam" id="1.20.5.930:FF:000001">
    <property type="entry name" value="Integrin subunit alpha V"/>
    <property type="match status" value="1"/>
</dbReference>
<dbReference type="GO" id="GO:0008305">
    <property type="term" value="C:integrin complex"/>
    <property type="evidence" value="ECO:0007669"/>
    <property type="project" value="InterPro"/>
</dbReference>
<evidence type="ECO:0000256" key="7">
    <source>
        <dbReference type="ARBA" id="ARBA00022989"/>
    </source>
</evidence>
<keyword evidence="10" id="KW-1015">Disulfide bond</keyword>
<evidence type="ECO:0000256" key="5">
    <source>
        <dbReference type="ARBA" id="ARBA00022837"/>
    </source>
</evidence>
<gene>
    <name evidence="17" type="primary">ITGA8</name>
    <name evidence="17" type="ORF">N1851_030308</name>
</gene>
<evidence type="ECO:0000256" key="11">
    <source>
        <dbReference type="ARBA" id="ARBA00023170"/>
    </source>
</evidence>
<dbReference type="PANTHER" id="PTHR23220">
    <property type="entry name" value="INTEGRIN ALPHA"/>
    <property type="match status" value="1"/>
</dbReference>
<dbReference type="Pfam" id="PF08441">
    <property type="entry name" value="Integrin_A_Ig_1"/>
    <property type="match status" value="1"/>
</dbReference>
<evidence type="ECO:0000259" key="15">
    <source>
        <dbReference type="Pfam" id="PF20805"/>
    </source>
</evidence>
<evidence type="ECO:0000259" key="16">
    <source>
        <dbReference type="Pfam" id="PF20806"/>
    </source>
</evidence>
<feature type="domain" description="Integrin alpha second immunoglobulin-like" evidence="15">
    <location>
        <begin position="148"/>
        <end position="288"/>
    </location>
</feature>
<dbReference type="Gene3D" id="2.60.40.1460">
    <property type="entry name" value="Integrin domains. Chain A, domain 2"/>
    <property type="match status" value="1"/>
</dbReference>
<evidence type="ECO:0000256" key="3">
    <source>
        <dbReference type="ARBA" id="ARBA00022692"/>
    </source>
</evidence>
<feature type="transmembrane region" description="Helical" evidence="13">
    <location>
        <begin position="566"/>
        <end position="588"/>
    </location>
</feature>
<keyword evidence="11" id="KW-0675">Receptor</keyword>
<dbReference type="Gene3D" id="2.60.40.1530">
    <property type="entry name" value="ntegrin, alpha v. Chain A, domain 4"/>
    <property type="match status" value="1"/>
</dbReference>
<feature type="domain" description="Integrin alpha third immunoglobulin-like" evidence="16">
    <location>
        <begin position="307"/>
        <end position="555"/>
    </location>
</feature>
<dbReference type="InterPro" id="IPR048286">
    <property type="entry name" value="Integrin_alpha_Ig-like_3"/>
</dbReference>
<dbReference type="GO" id="GO:0046872">
    <property type="term" value="F:metal ion binding"/>
    <property type="evidence" value="ECO:0007669"/>
    <property type="project" value="UniProtKB-KW"/>
</dbReference>
<dbReference type="GO" id="GO:0009897">
    <property type="term" value="C:external side of plasma membrane"/>
    <property type="evidence" value="ECO:0007669"/>
    <property type="project" value="TreeGrafter"/>
</dbReference>
<proteinExistence type="inferred from homology"/>
<keyword evidence="8 17" id="KW-0401">Integrin</keyword>
<sequence length="618" mass="69039">MVLTPKILNPDDRQCILPDTNFTVTCLKVKMCAAVSGVGIPDSVDLKVELQLDWLKGTRGGVKRVLFLDTQQPQRTALLKLGHHHSHKCLNYTVYLREEDEFRDKLTPISLALNYSLALPPHGQDLPPVLNYYSSTFLQEQAYILLDCGEDNLCIPDLKLSASMDRSELVIGDENLVMLTITALNQGEGAYETELHTLLPAEADYIGVERRVESLSRLNCEYRTVNNSRLVVCDLGNPMVTGTELSVGLRFSIQRLDDAGPKISFELQIHSSNKDNPDSNPVTLNLSIVARSQLDLRGTLTRAVSSLPRVSHPSQVVLPFPRWEPKEKPLKEDDVGPQVTHIYELHNTGPSSIQEAELQMGWPSRFRDENLLYAMEIKTDGPISCRANGSLNPLGLQLSALQDTPELLGFLRNGSAVSRRHRRSVTDEHDYSSKTLVGLQSDHILLLREHHWVCVAQSSNTVSSSLFSSCLYLLYQNCSNIICLKILCVVGRLDRGQSAVVKIRSRLWAHTFLQRRNDPYLLNSTVSFMVTALPYRIQPTSLPHHSTSMGTLVLWGTPDVSFAVPLWVIILAILLGLLVLAMLTLAMWKCGFFDRARPPVDDDISDREQLTSDQSADA</sequence>
<dbReference type="Gene3D" id="2.60.40.1510">
    <property type="entry name" value="ntegrin, alpha v. Chain A, domain 3"/>
    <property type="match status" value="1"/>
</dbReference>
<dbReference type="PRINTS" id="PR01185">
    <property type="entry name" value="INTEGRINA"/>
</dbReference>
<dbReference type="GO" id="GO:0007229">
    <property type="term" value="P:integrin-mediated signaling pathway"/>
    <property type="evidence" value="ECO:0007669"/>
    <property type="project" value="UniProtKB-KW"/>
</dbReference>
<keyword evidence="9 13" id="KW-0472">Membrane</keyword>
<evidence type="ECO:0000259" key="14">
    <source>
        <dbReference type="Pfam" id="PF08441"/>
    </source>
</evidence>
<evidence type="ECO:0000256" key="10">
    <source>
        <dbReference type="ARBA" id="ARBA00023157"/>
    </source>
</evidence>
<dbReference type="FunFam" id="2.60.40.1460:FF:000001">
    <property type="entry name" value="Integrin, alpha V"/>
    <property type="match status" value="1"/>
</dbReference>
<accession>A0AA47NRW4</accession>
<organism evidence="17 18">
    <name type="scientific">Merluccius polli</name>
    <name type="common">Benguela hake</name>
    <name type="synonym">Merluccius cadenati</name>
    <dbReference type="NCBI Taxonomy" id="89951"/>
    <lineage>
        <taxon>Eukaryota</taxon>
        <taxon>Metazoa</taxon>
        <taxon>Chordata</taxon>
        <taxon>Craniata</taxon>
        <taxon>Vertebrata</taxon>
        <taxon>Euteleostomi</taxon>
        <taxon>Actinopterygii</taxon>
        <taxon>Neopterygii</taxon>
        <taxon>Teleostei</taxon>
        <taxon>Neoteleostei</taxon>
        <taxon>Acanthomorphata</taxon>
        <taxon>Zeiogadaria</taxon>
        <taxon>Gadariae</taxon>
        <taxon>Gadiformes</taxon>
        <taxon>Gadoidei</taxon>
        <taxon>Merlucciidae</taxon>
        <taxon>Merluccius</taxon>
    </lineage>
</organism>
<comment type="caution">
    <text evidence="17">The sequence shown here is derived from an EMBL/GenBank/DDBJ whole genome shotgun (WGS) entry which is preliminary data.</text>
</comment>
<dbReference type="SUPFAM" id="SSF69179">
    <property type="entry name" value="Integrin domains"/>
    <property type="match status" value="3"/>
</dbReference>
<keyword evidence="6" id="KW-0130">Cell adhesion</keyword>
<keyword evidence="3 13" id="KW-0812">Transmembrane</keyword>
<dbReference type="PROSITE" id="PS00242">
    <property type="entry name" value="INTEGRIN_ALPHA"/>
    <property type="match status" value="1"/>
</dbReference>
<evidence type="ECO:0000256" key="9">
    <source>
        <dbReference type="ARBA" id="ARBA00023136"/>
    </source>
</evidence>
<dbReference type="GO" id="GO:0098609">
    <property type="term" value="P:cell-cell adhesion"/>
    <property type="evidence" value="ECO:0007669"/>
    <property type="project" value="TreeGrafter"/>
</dbReference>
<dbReference type="InterPro" id="IPR013649">
    <property type="entry name" value="Integrin_alpha_Ig-like_1"/>
</dbReference>
<evidence type="ECO:0000313" key="18">
    <source>
        <dbReference type="Proteomes" id="UP001174136"/>
    </source>
</evidence>
<evidence type="ECO:0000256" key="12">
    <source>
        <dbReference type="ARBA" id="ARBA00023180"/>
    </source>
</evidence>
<dbReference type="InterPro" id="IPR048285">
    <property type="entry name" value="Integrin_alpha_Ig-like_2"/>
</dbReference>
<keyword evidence="5" id="KW-0106">Calcium</keyword>
<dbReference type="GO" id="GO:0007160">
    <property type="term" value="P:cell-matrix adhesion"/>
    <property type="evidence" value="ECO:0007669"/>
    <property type="project" value="TreeGrafter"/>
</dbReference>
<dbReference type="InterPro" id="IPR018184">
    <property type="entry name" value="Integrin_alpha_C_CS"/>
</dbReference>
<evidence type="ECO:0000256" key="1">
    <source>
        <dbReference type="ARBA" id="ARBA00004479"/>
    </source>
</evidence>
<evidence type="ECO:0000256" key="2">
    <source>
        <dbReference type="ARBA" id="ARBA00008054"/>
    </source>
</evidence>
<dbReference type="EMBL" id="JAOPHQ010005738">
    <property type="protein sequence ID" value="KAK0134122.1"/>
    <property type="molecule type" value="Genomic_DNA"/>
</dbReference>
<evidence type="ECO:0000313" key="17">
    <source>
        <dbReference type="EMBL" id="KAK0134122.1"/>
    </source>
</evidence>
<evidence type="ECO:0000256" key="13">
    <source>
        <dbReference type="SAM" id="Phobius"/>
    </source>
</evidence>
<evidence type="ECO:0000256" key="4">
    <source>
        <dbReference type="ARBA" id="ARBA00022723"/>
    </source>
</evidence>
<comment type="similarity">
    <text evidence="2">Belongs to the integrin alpha chain family.</text>
</comment>
<evidence type="ECO:0000256" key="6">
    <source>
        <dbReference type="ARBA" id="ARBA00022889"/>
    </source>
</evidence>
<protein>
    <submittedName>
        <fullName evidence="17">Integrin alpha-8</fullName>
    </submittedName>
</protein>
<dbReference type="GO" id="GO:0005178">
    <property type="term" value="F:integrin binding"/>
    <property type="evidence" value="ECO:0007669"/>
    <property type="project" value="TreeGrafter"/>
</dbReference>
<evidence type="ECO:0000256" key="8">
    <source>
        <dbReference type="ARBA" id="ARBA00023037"/>
    </source>
</evidence>
<name>A0AA47NRW4_MERPO</name>
<dbReference type="InterPro" id="IPR032695">
    <property type="entry name" value="Integrin_dom_sf"/>
</dbReference>
<keyword evidence="4" id="KW-0479">Metal-binding</keyword>
<dbReference type="PANTHER" id="PTHR23220:SF5">
    <property type="entry name" value="INTEGRIN ALPHA-8"/>
    <property type="match status" value="1"/>
</dbReference>
<dbReference type="Proteomes" id="UP001174136">
    <property type="component" value="Unassembled WGS sequence"/>
</dbReference>
<dbReference type="GO" id="GO:0033627">
    <property type="term" value="P:cell adhesion mediated by integrin"/>
    <property type="evidence" value="ECO:0007669"/>
    <property type="project" value="TreeGrafter"/>
</dbReference>
<keyword evidence="7 13" id="KW-1133">Transmembrane helix</keyword>